<sequence>MLAEMYLTIIYLVAYLLGFNNKIYNCINLVANNFNLESSNSSSVLPYRLNYLQCNFPCNRGSGICLQNGKYTMTLQFAELTNLTTRWVRRVFDIYLQVSENYMEIHLFWAGKGTCCILDIGTYGPSISAISATPVLVGLDVRPYTFNYVELKTAIKGFSSANKLGEGGYGLVYKVFALLFVLD</sequence>
<accession>A0ACC1A002</accession>
<gene>
    <name evidence="1" type="ORF">Patl1_24204</name>
</gene>
<comment type="caution">
    <text evidence="1">The sequence shown here is derived from an EMBL/GenBank/DDBJ whole genome shotgun (WGS) entry which is preliminary data.</text>
</comment>
<reference evidence="2" key="1">
    <citation type="journal article" date="2023" name="G3 (Bethesda)">
        <title>Genome assembly and association tests identify interacting loci associated with vigor, precocity, and sex in interspecific pistachio rootstocks.</title>
        <authorList>
            <person name="Palmer W."/>
            <person name="Jacygrad E."/>
            <person name="Sagayaradj S."/>
            <person name="Cavanaugh K."/>
            <person name="Han R."/>
            <person name="Bertier L."/>
            <person name="Beede B."/>
            <person name="Kafkas S."/>
            <person name="Golino D."/>
            <person name="Preece J."/>
            <person name="Michelmore R."/>
        </authorList>
    </citation>
    <scope>NUCLEOTIDE SEQUENCE [LARGE SCALE GENOMIC DNA]</scope>
</reference>
<dbReference type="Proteomes" id="UP001164250">
    <property type="component" value="Chromosome 13"/>
</dbReference>
<proteinExistence type="predicted"/>
<evidence type="ECO:0000313" key="2">
    <source>
        <dbReference type="Proteomes" id="UP001164250"/>
    </source>
</evidence>
<dbReference type="EMBL" id="CM047909">
    <property type="protein sequence ID" value="KAJ0079186.1"/>
    <property type="molecule type" value="Genomic_DNA"/>
</dbReference>
<evidence type="ECO:0000313" key="1">
    <source>
        <dbReference type="EMBL" id="KAJ0079186.1"/>
    </source>
</evidence>
<protein>
    <submittedName>
        <fullName evidence="1">Uncharacterized protein</fullName>
    </submittedName>
</protein>
<keyword evidence="2" id="KW-1185">Reference proteome</keyword>
<organism evidence="1 2">
    <name type="scientific">Pistacia atlantica</name>
    <dbReference type="NCBI Taxonomy" id="434234"/>
    <lineage>
        <taxon>Eukaryota</taxon>
        <taxon>Viridiplantae</taxon>
        <taxon>Streptophyta</taxon>
        <taxon>Embryophyta</taxon>
        <taxon>Tracheophyta</taxon>
        <taxon>Spermatophyta</taxon>
        <taxon>Magnoliopsida</taxon>
        <taxon>eudicotyledons</taxon>
        <taxon>Gunneridae</taxon>
        <taxon>Pentapetalae</taxon>
        <taxon>rosids</taxon>
        <taxon>malvids</taxon>
        <taxon>Sapindales</taxon>
        <taxon>Anacardiaceae</taxon>
        <taxon>Pistacia</taxon>
    </lineage>
</organism>
<name>A0ACC1A002_9ROSI</name>